<protein>
    <submittedName>
        <fullName evidence="1">Uncharacterized protein</fullName>
    </submittedName>
</protein>
<dbReference type="AlphaFoldDB" id="A0AAN6WRE4"/>
<accession>A0AAN6WRE4</accession>
<evidence type="ECO:0000313" key="2">
    <source>
        <dbReference type="Proteomes" id="UP001302126"/>
    </source>
</evidence>
<comment type="caution">
    <text evidence="1">The sequence shown here is derived from an EMBL/GenBank/DDBJ whole genome shotgun (WGS) entry which is preliminary data.</text>
</comment>
<reference evidence="1" key="2">
    <citation type="submission" date="2023-05" db="EMBL/GenBank/DDBJ databases">
        <authorList>
            <consortium name="Lawrence Berkeley National Laboratory"/>
            <person name="Steindorff A."/>
            <person name="Hensen N."/>
            <person name="Bonometti L."/>
            <person name="Westerberg I."/>
            <person name="Brannstrom I.O."/>
            <person name="Guillou S."/>
            <person name="Cros-Aarteil S."/>
            <person name="Calhoun S."/>
            <person name="Haridas S."/>
            <person name="Kuo A."/>
            <person name="Mondo S."/>
            <person name="Pangilinan J."/>
            <person name="Riley R."/>
            <person name="Labutti K."/>
            <person name="Andreopoulos B."/>
            <person name="Lipzen A."/>
            <person name="Chen C."/>
            <person name="Yanf M."/>
            <person name="Daum C."/>
            <person name="Ng V."/>
            <person name="Clum A."/>
            <person name="Ohm R."/>
            <person name="Martin F."/>
            <person name="Silar P."/>
            <person name="Natvig D."/>
            <person name="Lalanne C."/>
            <person name="Gautier V."/>
            <person name="Ament-Velasquez S.L."/>
            <person name="Kruys A."/>
            <person name="Hutchinson M.I."/>
            <person name="Powell A.J."/>
            <person name="Barry K."/>
            <person name="Miller A.N."/>
            <person name="Grigoriev I.V."/>
            <person name="Debuchy R."/>
            <person name="Gladieux P."/>
            <person name="Thoren M.H."/>
            <person name="Johannesson H."/>
        </authorList>
    </citation>
    <scope>NUCLEOTIDE SEQUENCE</scope>
    <source>
        <strain evidence="1">PSN309</strain>
    </source>
</reference>
<dbReference type="Proteomes" id="UP001302126">
    <property type="component" value="Unassembled WGS sequence"/>
</dbReference>
<name>A0AAN6WRE4_9PEZI</name>
<sequence>MVKLDKSTEFEILNLNMHTVHTKLVLDPTVHAIKTLTVLYRYGSDAVENVQLLNTPQFAPQVTVTITPSAAAAESEKTWKRLCGLPRLFVGVIKTEKLWRDSQGTVEIIAVLFGTERIESPSVLEELGRFLGGDPGQRKQIMTTSKFFETKAIRPYVPMARTVCFRLLDGSAARQATVRCVTGMQDGALEVPWMDQSLLFPESEVEVRS</sequence>
<organism evidence="1 2">
    <name type="scientific">Podospora australis</name>
    <dbReference type="NCBI Taxonomy" id="1536484"/>
    <lineage>
        <taxon>Eukaryota</taxon>
        <taxon>Fungi</taxon>
        <taxon>Dikarya</taxon>
        <taxon>Ascomycota</taxon>
        <taxon>Pezizomycotina</taxon>
        <taxon>Sordariomycetes</taxon>
        <taxon>Sordariomycetidae</taxon>
        <taxon>Sordariales</taxon>
        <taxon>Podosporaceae</taxon>
        <taxon>Podospora</taxon>
    </lineage>
</organism>
<evidence type="ECO:0000313" key="1">
    <source>
        <dbReference type="EMBL" id="KAK4184977.1"/>
    </source>
</evidence>
<keyword evidence="2" id="KW-1185">Reference proteome</keyword>
<proteinExistence type="predicted"/>
<reference evidence="1" key="1">
    <citation type="journal article" date="2023" name="Mol. Phylogenet. Evol.">
        <title>Genome-scale phylogeny and comparative genomics of the fungal order Sordariales.</title>
        <authorList>
            <person name="Hensen N."/>
            <person name="Bonometti L."/>
            <person name="Westerberg I."/>
            <person name="Brannstrom I.O."/>
            <person name="Guillou S."/>
            <person name="Cros-Aarteil S."/>
            <person name="Calhoun S."/>
            <person name="Haridas S."/>
            <person name="Kuo A."/>
            <person name="Mondo S."/>
            <person name="Pangilinan J."/>
            <person name="Riley R."/>
            <person name="LaButti K."/>
            <person name="Andreopoulos B."/>
            <person name="Lipzen A."/>
            <person name="Chen C."/>
            <person name="Yan M."/>
            <person name="Daum C."/>
            <person name="Ng V."/>
            <person name="Clum A."/>
            <person name="Steindorff A."/>
            <person name="Ohm R.A."/>
            <person name="Martin F."/>
            <person name="Silar P."/>
            <person name="Natvig D.O."/>
            <person name="Lalanne C."/>
            <person name="Gautier V."/>
            <person name="Ament-Velasquez S.L."/>
            <person name="Kruys A."/>
            <person name="Hutchinson M.I."/>
            <person name="Powell A.J."/>
            <person name="Barry K."/>
            <person name="Miller A.N."/>
            <person name="Grigoriev I.V."/>
            <person name="Debuchy R."/>
            <person name="Gladieux P."/>
            <person name="Hiltunen Thoren M."/>
            <person name="Johannesson H."/>
        </authorList>
    </citation>
    <scope>NUCLEOTIDE SEQUENCE</scope>
    <source>
        <strain evidence="1">PSN309</strain>
    </source>
</reference>
<gene>
    <name evidence="1" type="ORF">QBC35DRAFT_466010</name>
</gene>
<dbReference type="EMBL" id="MU864467">
    <property type="protein sequence ID" value="KAK4184977.1"/>
    <property type="molecule type" value="Genomic_DNA"/>
</dbReference>